<dbReference type="Gene3D" id="3.40.630.30">
    <property type="match status" value="1"/>
</dbReference>
<dbReference type="CDD" id="cd04301">
    <property type="entry name" value="NAT_SF"/>
    <property type="match status" value="1"/>
</dbReference>
<protein>
    <submittedName>
        <fullName evidence="3">N-acetyltransferase domain-containing protein</fullName>
    </submittedName>
</protein>
<organism evidence="2 3">
    <name type="scientific">Macrostomum lignano</name>
    <dbReference type="NCBI Taxonomy" id="282301"/>
    <lineage>
        <taxon>Eukaryota</taxon>
        <taxon>Metazoa</taxon>
        <taxon>Spiralia</taxon>
        <taxon>Lophotrochozoa</taxon>
        <taxon>Platyhelminthes</taxon>
        <taxon>Rhabditophora</taxon>
        <taxon>Macrostomorpha</taxon>
        <taxon>Macrostomida</taxon>
        <taxon>Macrostomidae</taxon>
        <taxon>Macrostomum</taxon>
    </lineage>
</organism>
<sequence>FGIWRPGGRASANREALAQARKALYATEGAPESSTNEAKAANPAVVDRLAGAATFDLKTVEGERVVHLVFLAVRSRFRRAGLGSALLRSLKDPAIFYNCTIMSYHPPWSALRARSPGPCPTRLGSMPKEMERQFFANRAQQ</sequence>
<dbReference type="Proteomes" id="UP000095280">
    <property type="component" value="Unplaced"/>
</dbReference>
<keyword evidence="2" id="KW-1185">Reference proteome</keyword>
<evidence type="ECO:0000259" key="1">
    <source>
        <dbReference type="Pfam" id="PF00583"/>
    </source>
</evidence>
<dbReference type="GO" id="GO:0016747">
    <property type="term" value="F:acyltransferase activity, transferring groups other than amino-acyl groups"/>
    <property type="evidence" value="ECO:0007669"/>
    <property type="project" value="InterPro"/>
</dbReference>
<feature type="domain" description="N-acetyltransferase" evidence="1">
    <location>
        <begin position="47"/>
        <end position="100"/>
    </location>
</feature>
<accession>A0A1I8FTY0</accession>
<dbReference type="WBParaSite" id="maker-unitig_8801-snap-gene-0.3-mRNA-1">
    <property type="protein sequence ID" value="maker-unitig_8801-snap-gene-0.3-mRNA-1"/>
    <property type="gene ID" value="maker-unitig_8801-snap-gene-0.3"/>
</dbReference>
<dbReference type="AlphaFoldDB" id="A0A1I8FTY0"/>
<dbReference type="Pfam" id="PF00583">
    <property type="entry name" value="Acetyltransf_1"/>
    <property type="match status" value="1"/>
</dbReference>
<dbReference type="InterPro" id="IPR000182">
    <property type="entry name" value="GNAT_dom"/>
</dbReference>
<reference evidence="3" key="1">
    <citation type="submission" date="2016-11" db="UniProtKB">
        <authorList>
            <consortium name="WormBaseParasite"/>
        </authorList>
    </citation>
    <scope>IDENTIFICATION</scope>
</reference>
<name>A0A1I8FTY0_9PLAT</name>
<dbReference type="SUPFAM" id="SSF55729">
    <property type="entry name" value="Acyl-CoA N-acyltransferases (Nat)"/>
    <property type="match status" value="1"/>
</dbReference>
<proteinExistence type="predicted"/>
<dbReference type="InterPro" id="IPR016181">
    <property type="entry name" value="Acyl_CoA_acyltransferase"/>
</dbReference>
<evidence type="ECO:0000313" key="2">
    <source>
        <dbReference type="Proteomes" id="UP000095280"/>
    </source>
</evidence>
<evidence type="ECO:0000313" key="3">
    <source>
        <dbReference type="WBParaSite" id="maker-unitig_8801-snap-gene-0.3-mRNA-1"/>
    </source>
</evidence>